<evidence type="ECO:0000259" key="1">
    <source>
        <dbReference type="PROSITE" id="PS50181"/>
    </source>
</evidence>
<comment type="caution">
    <text evidence="2">The sequence shown here is derived from an EMBL/GenBank/DDBJ whole genome shotgun (WGS) entry which is preliminary data.</text>
</comment>
<accession>A0A7L1WZY9</accession>
<keyword evidence="3" id="KW-1185">Reference proteome</keyword>
<dbReference type="Pfam" id="PF12937">
    <property type="entry name" value="F-box-like"/>
    <property type="match status" value="1"/>
</dbReference>
<dbReference type="SMART" id="SM00256">
    <property type="entry name" value="FBOX"/>
    <property type="match status" value="1"/>
</dbReference>
<dbReference type="InterPro" id="IPR001810">
    <property type="entry name" value="F-box_dom"/>
</dbReference>
<dbReference type="PANTHER" id="PTHR46731:SF1">
    <property type="entry name" value="F-BOX ONLY PROTEIN 15"/>
    <property type="match status" value="1"/>
</dbReference>
<dbReference type="PANTHER" id="PTHR46731">
    <property type="entry name" value="F-BOX ONLY PROTEIN 15"/>
    <property type="match status" value="1"/>
</dbReference>
<dbReference type="AlphaFoldDB" id="A0A7L1WZY9"/>
<dbReference type="SUPFAM" id="SSF81383">
    <property type="entry name" value="F-box domain"/>
    <property type="match status" value="1"/>
</dbReference>
<dbReference type="OrthoDB" id="3219396at2759"/>
<gene>
    <name evidence="2" type="primary">Fbxo15</name>
    <name evidence="2" type="ORF">THIORB_R04215</name>
</gene>
<dbReference type="CDD" id="cd22093">
    <property type="entry name" value="F-box_FBXO15"/>
    <property type="match status" value="1"/>
</dbReference>
<dbReference type="EMBL" id="VXBW01000859">
    <property type="protein sequence ID" value="NXP03467.1"/>
    <property type="molecule type" value="Genomic_DNA"/>
</dbReference>
<protein>
    <submittedName>
        <fullName evidence="2">FBX15 protein</fullName>
    </submittedName>
</protein>
<feature type="non-terminal residue" evidence="2">
    <location>
        <position position="432"/>
    </location>
</feature>
<proteinExistence type="predicted"/>
<name>A0A7L1WZY9_9AVES</name>
<dbReference type="Proteomes" id="UP000565698">
    <property type="component" value="Unassembled WGS sequence"/>
</dbReference>
<dbReference type="PROSITE" id="PS50181">
    <property type="entry name" value="FBOX"/>
    <property type="match status" value="1"/>
</dbReference>
<evidence type="ECO:0000313" key="3">
    <source>
        <dbReference type="Proteomes" id="UP000565698"/>
    </source>
</evidence>
<evidence type="ECO:0000313" key="2">
    <source>
        <dbReference type="EMBL" id="NXP03467.1"/>
    </source>
</evidence>
<reference evidence="2 3" key="1">
    <citation type="submission" date="2019-09" db="EMBL/GenBank/DDBJ databases">
        <title>Bird 10,000 Genomes (B10K) Project - Family phase.</title>
        <authorList>
            <person name="Zhang G."/>
        </authorList>
    </citation>
    <scope>NUCLEOTIDE SEQUENCE [LARGE SCALE GENOMIC DNA]</scope>
    <source>
        <strain evidence="2">B10K-DU-002-47</strain>
        <tissue evidence="2">Muscle</tissue>
    </source>
</reference>
<dbReference type="GO" id="GO:0019005">
    <property type="term" value="C:SCF ubiquitin ligase complex"/>
    <property type="evidence" value="ECO:0007669"/>
    <property type="project" value="TreeGrafter"/>
</dbReference>
<dbReference type="Gene3D" id="1.20.1280.50">
    <property type="match status" value="1"/>
</dbReference>
<dbReference type="InterPro" id="IPR036047">
    <property type="entry name" value="F-box-like_dom_sf"/>
</dbReference>
<feature type="domain" description="F-box" evidence="1">
    <location>
        <begin position="1"/>
        <end position="42"/>
    </location>
</feature>
<organism evidence="2 3">
    <name type="scientific">Thinocorus orbignyianus</name>
    <dbReference type="NCBI Taxonomy" id="161742"/>
    <lineage>
        <taxon>Eukaryota</taxon>
        <taxon>Metazoa</taxon>
        <taxon>Chordata</taxon>
        <taxon>Craniata</taxon>
        <taxon>Vertebrata</taxon>
        <taxon>Euteleostomi</taxon>
        <taxon>Archelosauria</taxon>
        <taxon>Archosauria</taxon>
        <taxon>Dinosauria</taxon>
        <taxon>Saurischia</taxon>
        <taxon>Theropoda</taxon>
        <taxon>Coelurosauria</taxon>
        <taxon>Aves</taxon>
        <taxon>Neognathae</taxon>
        <taxon>Neoaves</taxon>
        <taxon>Aequornithes</taxon>
        <taxon>Ciconiiformes</taxon>
        <taxon>Thinocoridae</taxon>
        <taxon>Thinocorus</taxon>
    </lineage>
</organism>
<sequence length="432" mass="49248">SMPSEMLLKIFSYLDAVSLLRVGCVNKRFYHLANDNGIWLKIYSVYFRPKRTIWKLKPEQTETVSLDCAALHDRKPGFWKKEYIFKQIATVKTRVMRLVKPVDPYTGLPCKNKEAMNWIIVLKDKNGKEYVIEKAKLSFKDTSVTILWYSTNWPCLDILSTLKLFGVVPLLPDQSRDPGNNGPRCRSLIAEYHLANLTEISVAVGADKFVQLFSLNPGLLLGLWKEKNEIAFVMASLHYHQLLERSALGSSTVQYALPPHKPVLDDVDPEYGLHGYSLHLDIHGGSCTYLCGTFKSLFCRKGDIANGYLGLTVVNLKDSTKHLPLIGTLGLSWETDAFKGKVKDCYLMDVTLLDEAEKPFWCFSAPVYMELSSEASSLYDYMGHIYTTDYADLEGKVCIELVWLEETKEYFIVNLVLYISTEKVNNWYGTNY</sequence>
<feature type="non-terminal residue" evidence="2">
    <location>
        <position position="1"/>
    </location>
</feature>